<evidence type="ECO:0000256" key="1">
    <source>
        <dbReference type="SAM" id="MobiDB-lite"/>
    </source>
</evidence>
<accession>A0A2U3E3A9</accession>
<feature type="region of interest" description="Disordered" evidence="1">
    <location>
        <begin position="340"/>
        <end position="364"/>
    </location>
</feature>
<dbReference type="AlphaFoldDB" id="A0A2U3E3A9"/>
<gene>
    <name evidence="2" type="ORF">PCL_01386</name>
</gene>
<feature type="region of interest" description="Disordered" evidence="1">
    <location>
        <begin position="532"/>
        <end position="564"/>
    </location>
</feature>
<feature type="region of interest" description="Disordered" evidence="1">
    <location>
        <begin position="403"/>
        <end position="432"/>
    </location>
</feature>
<feature type="compositionally biased region" description="Basic residues" evidence="1">
    <location>
        <begin position="342"/>
        <end position="352"/>
    </location>
</feature>
<feature type="region of interest" description="Disordered" evidence="1">
    <location>
        <begin position="91"/>
        <end position="159"/>
    </location>
</feature>
<sequence length="759" mass="82456">MRGRAPVAEMYTRESADAASQRVGTRPGICMLYFVRHAMLPATYYFVPGQDIEAVGSRLWPDAHAQRIWNVCPSFPRMRFAVAVAAAAGSLPAGAEPPSTQRSQPSNGCQAGREQRDDAWHGTAPHRTAQGRQAGRQASSLPRVSRQPERNTYGDWTSNGTWTWSMTRRGVKLCVDWIDVKREHFTEPNDSMETTAAGAMYQICAGAAHRSHIVQDNSGAPSRRKPGCWEDDVTVERRTASSSPRLQLLLLVLAPGPRTSKALGLPQRLLEAAGTEAAWAGCAPSGVAPALQQCAHTPLSLWWRESGIELAVESQAAAITTKGEGLRMEMLVDAPPNITSHHQLRSNTHRQAPRPPCKRGGGMDGLEKVRWRALEGRARWMDGWSLLSREYVCLEAADDGALASMDRGPATDGRKKASRGAGEATDRRMPSRDVSLEDVVQRVQELSGAWASWPPHEQGPVPRLIKCKHGHHEMPSVLYSVQHTRTARGTRRALVCTYNSRRHQYSSPMAASARPSLQPARVPARLLNLARPGERDESIAKAHQARRHHARTSRSSSSTAHTPQVARLCIPSPWVCTPTVSDGAKMRTCTATQAPEIAGGELRPSLLPGGMRQARGGTTRQGRAGRCRLGHCPTPERHGALLGGPGASDAGAIKVLGTSLATRQWRRWPWGLGRRGTGIEAKWHPNVRCALRRSPSIDCPGWLQCRQAQALDGVRLQGGQAATPCEAPAVSSPVANGWNLLGVPARTSRAGIPPCSPYE</sequence>
<feature type="compositionally biased region" description="Low complexity" evidence="1">
    <location>
        <begin position="609"/>
        <end position="622"/>
    </location>
</feature>
<name>A0A2U3E3A9_PURLI</name>
<feature type="compositionally biased region" description="Basic residues" evidence="1">
    <location>
        <begin position="543"/>
        <end position="552"/>
    </location>
</feature>
<proteinExistence type="predicted"/>
<evidence type="ECO:0000313" key="3">
    <source>
        <dbReference type="Proteomes" id="UP000245956"/>
    </source>
</evidence>
<reference evidence="2 3" key="1">
    <citation type="journal article" date="2016" name="Front. Microbiol.">
        <title>Genome and transcriptome sequences reveal the specific parasitism of the nematophagous Purpureocillium lilacinum 36-1.</title>
        <authorList>
            <person name="Xie J."/>
            <person name="Li S."/>
            <person name="Mo C."/>
            <person name="Xiao X."/>
            <person name="Peng D."/>
            <person name="Wang G."/>
            <person name="Xiao Y."/>
        </authorList>
    </citation>
    <scope>NUCLEOTIDE SEQUENCE [LARGE SCALE GENOMIC DNA]</scope>
    <source>
        <strain evidence="2 3">36-1</strain>
    </source>
</reference>
<dbReference type="EMBL" id="LCWV01000013">
    <property type="protein sequence ID" value="PWI69001.1"/>
    <property type="molecule type" value="Genomic_DNA"/>
</dbReference>
<feature type="compositionally biased region" description="Low complexity" evidence="1">
    <location>
        <begin position="553"/>
        <end position="562"/>
    </location>
</feature>
<dbReference type="Proteomes" id="UP000245956">
    <property type="component" value="Unassembled WGS sequence"/>
</dbReference>
<protein>
    <submittedName>
        <fullName evidence="2">Uncharacterized protein</fullName>
    </submittedName>
</protein>
<feature type="compositionally biased region" description="Polar residues" evidence="1">
    <location>
        <begin position="100"/>
        <end position="109"/>
    </location>
</feature>
<feature type="region of interest" description="Disordered" evidence="1">
    <location>
        <begin position="600"/>
        <end position="626"/>
    </location>
</feature>
<comment type="caution">
    <text evidence="2">The sequence shown here is derived from an EMBL/GenBank/DDBJ whole genome shotgun (WGS) entry which is preliminary data.</text>
</comment>
<evidence type="ECO:0000313" key="2">
    <source>
        <dbReference type="EMBL" id="PWI69001.1"/>
    </source>
</evidence>
<organism evidence="2 3">
    <name type="scientific">Purpureocillium lilacinum</name>
    <name type="common">Paecilomyces lilacinus</name>
    <dbReference type="NCBI Taxonomy" id="33203"/>
    <lineage>
        <taxon>Eukaryota</taxon>
        <taxon>Fungi</taxon>
        <taxon>Dikarya</taxon>
        <taxon>Ascomycota</taxon>
        <taxon>Pezizomycotina</taxon>
        <taxon>Sordariomycetes</taxon>
        <taxon>Hypocreomycetidae</taxon>
        <taxon>Hypocreales</taxon>
        <taxon>Ophiocordycipitaceae</taxon>
        <taxon>Purpureocillium</taxon>
    </lineage>
</organism>